<dbReference type="GO" id="GO:0030246">
    <property type="term" value="F:carbohydrate binding"/>
    <property type="evidence" value="ECO:0007669"/>
    <property type="project" value="InterPro"/>
</dbReference>
<organism evidence="1 2">
    <name type="scientific">candidate division WOR-3 bacterium JGI_Cruoil_03_44_89</name>
    <dbReference type="NCBI Taxonomy" id="1973748"/>
    <lineage>
        <taxon>Bacteria</taxon>
        <taxon>Bacteria division WOR-3</taxon>
    </lineage>
</organism>
<comment type="caution">
    <text evidence="1">The sequence shown here is derived from an EMBL/GenBank/DDBJ whole genome shotgun (WGS) entry which is preliminary data.</text>
</comment>
<evidence type="ECO:0008006" key="3">
    <source>
        <dbReference type="Google" id="ProtNLM"/>
    </source>
</evidence>
<proteinExistence type="predicted"/>
<evidence type="ECO:0000313" key="1">
    <source>
        <dbReference type="EMBL" id="OYD13867.1"/>
    </source>
</evidence>
<reference evidence="1 2" key="1">
    <citation type="submission" date="2017-07" db="EMBL/GenBank/DDBJ databases">
        <title>Recovery of genomes from metagenomes via a dereplication, aggregation, and scoring strategy.</title>
        <authorList>
            <person name="Sieber C.M."/>
            <person name="Probst A.J."/>
            <person name="Sharrar A."/>
            <person name="Thomas B.C."/>
            <person name="Hess M."/>
            <person name="Tringe S.G."/>
            <person name="Banfield J.F."/>
        </authorList>
    </citation>
    <scope>NUCLEOTIDE SEQUENCE [LARGE SCALE GENOMIC DNA]</scope>
    <source>
        <strain evidence="1">JGI_Cruoil_03_44_89</strain>
    </source>
</reference>
<dbReference type="InterPro" id="IPR013784">
    <property type="entry name" value="Carb-bd-like_fold"/>
</dbReference>
<name>A0A235BQ75_UNCW3</name>
<accession>A0A235BQ75</accession>
<sequence>MILLVAVLGCKEIKKTTISGTVTNGGSPVSGAIVLLLESDLLTAGMSLGNGTITNSEGKYEIIRVETGTYYIPAIKDENGNWKYDKDTDMFGWYGEGDTLTGLTIPAPVAVTEGNDLTGIDIDTLYVVP</sequence>
<dbReference type="Proteomes" id="UP000215215">
    <property type="component" value="Unassembled WGS sequence"/>
</dbReference>
<dbReference type="EMBL" id="NOZQ01000212">
    <property type="protein sequence ID" value="OYD13867.1"/>
    <property type="molecule type" value="Genomic_DNA"/>
</dbReference>
<dbReference type="AlphaFoldDB" id="A0A235BQ75"/>
<dbReference type="Gene3D" id="2.60.40.1120">
    <property type="entry name" value="Carboxypeptidase-like, regulatory domain"/>
    <property type="match status" value="1"/>
</dbReference>
<evidence type="ECO:0000313" key="2">
    <source>
        <dbReference type="Proteomes" id="UP000215215"/>
    </source>
</evidence>
<dbReference type="SUPFAM" id="SSF49452">
    <property type="entry name" value="Starch-binding domain-like"/>
    <property type="match status" value="1"/>
</dbReference>
<protein>
    <recommendedName>
        <fullName evidence="3">Carboxypeptidase regulatory-like domain-containing protein</fullName>
    </recommendedName>
</protein>
<gene>
    <name evidence="1" type="ORF">CH333_09650</name>
</gene>